<keyword evidence="1" id="KW-0472">Membrane</keyword>
<evidence type="ECO:0000313" key="3">
    <source>
        <dbReference type="Proteomes" id="UP000253517"/>
    </source>
</evidence>
<evidence type="ECO:0000313" key="2">
    <source>
        <dbReference type="EMBL" id="RCX02282.1"/>
    </source>
</evidence>
<organism evidence="2 3">
    <name type="scientific">Schleiferia thermophila</name>
    <dbReference type="NCBI Taxonomy" id="884107"/>
    <lineage>
        <taxon>Bacteria</taxon>
        <taxon>Pseudomonadati</taxon>
        <taxon>Bacteroidota</taxon>
        <taxon>Flavobacteriia</taxon>
        <taxon>Flavobacteriales</taxon>
        <taxon>Schleiferiaceae</taxon>
        <taxon>Schleiferia</taxon>
    </lineage>
</organism>
<protein>
    <submittedName>
        <fullName evidence="2">Uncharacterized protein</fullName>
    </submittedName>
</protein>
<proteinExistence type="predicted"/>
<dbReference type="AlphaFoldDB" id="A0A368ZZ34"/>
<keyword evidence="1" id="KW-0812">Transmembrane</keyword>
<dbReference type="EMBL" id="QPJS01000004">
    <property type="protein sequence ID" value="RCX02282.1"/>
    <property type="molecule type" value="Genomic_DNA"/>
</dbReference>
<dbReference type="RefSeq" id="WP_125039479.1">
    <property type="nucleotide sequence ID" value="NZ_QPJS01000004.1"/>
</dbReference>
<comment type="caution">
    <text evidence="2">The sequence shown here is derived from an EMBL/GenBank/DDBJ whole genome shotgun (WGS) entry which is preliminary data.</text>
</comment>
<reference evidence="2 3" key="1">
    <citation type="submission" date="2018-07" db="EMBL/GenBank/DDBJ databases">
        <title>Genomic Encyclopedia of Type Strains, Phase IV (KMG-IV): sequencing the most valuable type-strain genomes for metagenomic binning, comparative biology and taxonomic classification.</title>
        <authorList>
            <person name="Goeker M."/>
        </authorList>
    </citation>
    <scope>NUCLEOTIDE SEQUENCE [LARGE SCALE GENOMIC DNA]</scope>
    <source>
        <strain evidence="2 3">DSM 21410</strain>
    </source>
</reference>
<dbReference type="Proteomes" id="UP000253517">
    <property type="component" value="Unassembled WGS sequence"/>
</dbReference>
<keyword evidence="1" id="KW-1133">Transmembrane helix</keyword>
<feature type="transmembrane region" description="Helical" evidence="1">
    <location>
        <begin position="24"/>
        <end position="50"/>
    </location>
</feature>
<accession>A0A368ZZ34</accession>
<sequence length="201" mass="23018">MHTFVNVKQIIQDFLKGLRTGGVLWMRVTALCVVLALVFPTFGPMGIYHLQKKMLRREVKKQLLSVVGYEELTCFTSARLMAEDVKWVDDGEFVIEGLYFDVVERIESDSGTVLYCWPDYKESELERLRTAVASNFLRDLQGGDPKVFLSYLVFIKGFHRALDEGCIVLWSSIKTVFCYVSPIGEDIKVSIFRPPDLTIVF</sequence>
<name>A0A368ZZ34_9FLAO</name>
<evidence type="ECO:0000256" key="1">
    <source>
        <dbReference type="SAM" id="Phobius"/>
    </source>
</evidence>
<gene>
    <name evidence="2" type="ORF">DES35_10441</name>
</gene>
<keyword evidence="3" id="KW-1185">Reference proteome</keyword>